<dbReference type="GeneID" id="85015395"/>
<gene>
    <name evidence="1" type="ORF">HNQ46_001866</name>
    <name evidence="2" type="ORF">HXM90_08095</name>
</gene>
<dbReference type="EMBL" id="JABZRA010000131">
    <property type="protein sequence ID" value="MBF1273357.1"/>
    <property type="molecule type" value="Genomic_DNA"/>
</dbReference>
<dbReference type="RefSeq" id="WP_183684431.1">
    <property type="nucleotide sequence ID" value="NZ_JABZRA010000131.1"/>
</dbReference>
<dbReference type="Proteomes" id="UP000775770">
    <property type="component" value="Unassembled WGS sequence"/>
</dbReference>
<evidence type="ECO:0000313" key="3">
    <source>
        <dbReference type="Proteomes" id="UP000522163"/>
    </source>
</evidence>
<reference evidence="1 3" key="2">
    <citation type="submission" date="2020-08" db="EMBL/GenBank/DDBJ databases">
        <title>Genomic Encyclopedia of Type Strains, Phase IV (KMG-IV): sequencing the most valuable type-strain genomes for metagenomic binning, comparative biology and taxonomic classification.</title>
        <authorList>
            <person name="Goeker M."/>
        </authorList>
    </citation>
    <scope>NUCLEOTIDE SEQUENCE [LARGE SCALE GENOMIC DNA]</scope>
    <source>
        <strain evidence="1 3">DSM 17245</strain>
    </source>
</reference>
<name>A0A7W9SI62_9FIRM</name>
<dbReference type="AlphaFoldDB" id="A0A7W9SI62"/>
<proteinExistence type="predicted"/>
<evidence type="ECO:0000313" key="2">
    <source>
        <dbReference type="EMBL" id="MBF1273357.1"/>
    </source>
</evidence>
<comment type="caution">
    <text evidence="1">The sequence shown here is derived from an EMBL/GenBank/DDBJ whole genome shotgun (WGS) entry which is preliminary data.</text>
</comment>
<protein>
    <submittedName>
        <fullName evidence="1">Uncharacterized protein</fullName>
    </submittedName>
</protein>
<accession>A0A7W9SI62</accession>
<evidence type="ECO:0000313" key="1">
    <source>
        <dbReference type="EMBL" id="MBB6041875.1"/>
    </source>
</evidence>
<dbReference type="EMBL" id="JACHHH010000010">
    <property type="protein sequence ID" value="MBB6041875.1"/>
    <property type="molecule type" value="Genomic_DNA"/>
</dbReference>
<reference evidence="2" key="1">
    <citation type="submission" date="2020-04" db="EMBL/GenBank/DDBJ databases">
        <title>Deep metagenomics examines the oral microbiome during advanced dental caries in children, revealing novel taxa and co-occurrences with host molecules.</title>
        <authorList>
            <person name="Baker J.L."/>
            <person name="Morton J.T."/>
            <person name="Dinis M."/>
            <person name="Alvarez R."/>
            <person name="Tran N.C."/>
            <person name="Knight R."/>
            <person name="Edlund A."/>
        </authorList>
    </citation>
    <scope>NUCLEOTIDE SEQUENCE</scope>
    <source>
        <strain evidence="2">JCVI_38_bin.19</strain>
    </source>
</reference>
<organism evidence="1 3">
    <name type="scientific">Oribacterium sinus</name>
    <dbReference type="NCBI Taxonomy" id="237576"/>
    <lineage>
        <taxon>Bacteria</taxon>
        <taxon>Bacillati</taxon>
        <taxon>Bacillota</taxon>
        <taxon>Clostridia</taxon>
        <taxon>Lachnospirales</taxon>
        <taxon>Lachnospiraceae</taxon>
        <taxon>Oribacterium</taxon>
    </lineage>
</organism>
<dbReference type="Proteomes" id="UP000522163">
    <property type="component" value="Unassembled WGS sequence"/>
</dbReference>
<sequence length="377" mass="43851">MLEYLNLKLDGLGVGESSLNIWMKNGRIKYAYDAPVEDEGPALVLNVPKESSESFLNSLDECAIPKWKRSYFQEKKGGIPAFSFRWFLLYKEENQEAKEYQGINSVPGSWNRFIASLNRLTAEVNSANSHQIMRFSLRVEEERENVSWNPLTQKEEREDVFFEETLLLSRESQSLVYLQNMNKLPSVKHEYFIPKIVDYLLGNIERYFQHYDQSEGSIGEESPALLEITIQYRDGRYFQVKRSYDRYGLPDDWEDLLEDFHKTLSYYGVFGSLFDPRLYRHGVKEGEHIFLSCLSEPNGKPSYFRSLEDNISVGDFVLVPSLKQENAETVVMISEVLYCKEGALPCPLEEAKLILRKLDEGEFFGFLSQDNHNDDFM</sequence>